<sequence length="244" mass="27362">MVSLPTSLRTVSHAAVERYPFEDGSLTDTDNAPGLFERYPIYQSCLRWLNDFVAAPHPDINRPGDVCTRLRYALERNLVWLVTIRTHRSDTNEAVEKGLHLPALFHEIFIEPQGFRSGALLAVFPDVQPDVAAAFIDAGHQALRMEFVKRGLMLGEFHPSSTVASVRNPHFQVMRSPAPLYAVRAMTPHDLMFLDRPETAPSERAQYLRHFLKHLGEQLTPATRDRVARSIAAADAIATGRVPC</sequence>
<accession>A0ABQ4I4D0</accession>
<feature type="domain" description="DUF6875" evidence="1">
    <location>
        <begin position="44"/>
        <end position="218"/>
    </location>
</feature>
<dbReference type="Pfam" id="PF21780">
    <property type="entry name" value="DUF6875"/>
    <property type="match status" value="1"/>
</dbReference>
<gene>
    <name evidence="2" type="ORF">Van01_59480</name>
</gene>
<organism evidence="2 3">
    <name type="scientific">Micromonospora andamanensis</name>
    <dbReference type="NCBI Taxonomy" id="1287068"/>
    <lineage>
        <taxon>Bacteria</taxon>
        <taxon>Bacillati</taxon>
        <taxon>Actinomycetota</taxon>
        <taxon>Actinomycetes</taxon>
        <taxon>Micromonosporales</taxon>
        <taxon>Micromonosporaceae</taxon>
        <taxon>Micromonospora</taxon>
    </lineage>
</organism>
<reference evidence="2 3" key="1">
    <citation type="submission" date="2021-01" db="EMBL/GenBank/DDBJ databases">
        <title>Whole genome shotgun sequence of Verrucosispora andamanensis NBRC 109075.</title>
        <authorList>
            <person name="Komaki H."/>
            <person name="Tamura T."/>
        </authorList>
    </citation>
    <scope>NUCLEOTIDE SEQUENCE [LARGE SCALE GENOMIC DNA]</scope>
    <source>
        <strain evidence="2 3">NBRC 109075</strain>
    </source>
</reference>
<protein>
    <recommendedName>
        <fullName evidence="1">DUF6875 domain-containing protein</fullName>
    </recommendedName>
</protein>
<comment type="caution">
    <text evidence="2">The sequence shown here is derived from an EMBL/GenBank/DDBJ whole genome shotgun (WGS) entry which is preliminary data.</text>
</comment>
<dbReference type="Proteomes" id="UP000647017">
    <property type="component" value="Unassembled WGS sequence"/>
</dbReference>
<name>A0ABQ4I4D0_9ACTN</name>
<keyword evidence="3" id="KW-1185">Reference proteome</keyword>
<evidence type="ECO:0000259" key="1">
    <source>
        <dbReference type="Pfam" id="PF21780"/>
    </source>
</evidence>
<dbReference type="InterPro" id="IPR049240">
    <property type="entry name" value="DUF6875"/>
</dbReference>
<evidence type="ECO:0000313" key="3">
    <source>
        <dbReference type="Proteomes" id="UP000647017"/>
    </source>
</evidence>
<proteinExistence type="predicted"/>
<dbReference type="EMBL" id="BOOZ01000060">
    <property type="protein sequence ID" value="GIJ12734.1"/>
    <property type="molecule type" value="Genomic_DNA"/>
</dbReference>
<evidence type="ECO:0000313" key="2">
    <source>
        <dbReference type="EMBL" id="GIJ12734.1"/>
    </source>
</evidence>